<dbReference type="EMBL" id="JAJKBJ010000025">
    <property type="protein sequence ID" value="MCL9685412.1"/>
    <property type="molecule type" value="Genomic_DNA"/>
</dbReference>
<dbReference type="Gene3D" id="3.90.210.10">
    <property type="entry name" value="Heat-Labile Enterotoxin, subunit A"/>
    <property type="match status" value="1"/>
</dbReference>
<dbReference type="Gene3D" id="1.10.3290.20">
    <property type="match status" value="1"/>
</dbReference>
<organism evidence="2 3">
    <name type="scientific">Legionella maioricensis</name>
    <dbReference type="NCBI Taxonomy" id="2896528"/>
    <lineage>
        <taxon>Bacteria</taxon>
        <taxon>Pseudomonadati</taxon>
        <taxon>Pseudomonadota</taxon>
        <taxon>Gammaproteobacteria</taxon>
        <taxon>Legionellales</taxon>
        <taxon>Legionellaceae</taxon>
        <taxon>Legionella</taxon>
    </lineage>
</organism>
<keyword evidence="3" id="KW-1185">Reference proteome</keyword>
<proteinExistence type="predicted"/>
<accession>A0A9X2D368</accession>
<evidence type="ECO:0000256" key="1">
    <source>
        <dbReference type="SAM" id="Coils"/>
    </source>
</evidence>
<name>A0A9X2D368_9GAMM</name>
<dbReference type="AlphaFoldDB" id="A0A9X2D368"/>
<keyword evidence="1" id="KW-0175">Coiled coil</keyword>
<evidence type="ECO:0000313" key="2">
    <source>
        <dbReference type="EMBL" id="MCL9685412.1"/>
    </source>
</evidence>
<evidence type="ECO:0000313" key="3">
    <source>
        <dbReference type="Proteomes" id="UP001139721"/>
    </source>
</evidence>
<comment type="caution">
    <text evidence="2">The sequence shown here is derived from an EMBL/GenBank/DDBJ whole genome shotgun (WGS) entry which is preliminary data.</text>
</comment>
<protein>
    <submittedName>
        <fullName evidence="2">Uncharacterized protein</fullName>
    </submittedName>
</protein>
<dbReference type="RefSeq" id="WP_250423789.1">
    <property type="nucleotide sequence ID" value="NZ_JAJKBJ010000025.1"/>
</dbReference>
<sequence>MKRRLTVTSIGARTEESRVKLFAEAAQDKWAKKSAEIEQKIIENIQSGVSLSAIYNFSRKQRGLIAEEQKDESANQFGTIRNSLRETHYLRSDKYDDQNFAGGAPDLVKNELLKVILLSQKEKLKVRVIKNQSEVDKVVAKTGLHALSKPSDLVSITEFSYDNSLIKNFSSSTGNGSILDLALKEQIPPDLITYLYVITTEDPVTHKKNSTVQISVVHDFMSYELYEFLIAEKEQLFNEIKQASCKDEDALKKIGLLAYDLSRYMFLQRGGAAVHGWIIRSLAKLKGFDLDVIRVMGLPYDIYAQVVLDREQYARDFAASIKAEQHKSVHFTSKTETGEQFPEFSTYVCSNDNSKSDKKSNSLAGNMRLSSTIKLPTPPDKESSELPYATFFSKPDMSDKYSHSNQTICLLRGDTRSPEHIKSCGGFHPVATMDAETLLQQIDRCEDQVELNRLNLILDDMLLKKVITEDEVITIQKIVALQKIIDTTNDQKLITACKDDIQELMEHLSDYQSNRAAASANKNWGKSEVEMEQLPGNFNNPLDIDFHRLTTTQNMSGFVSFTDSISVATNFSTKISRIAKDQTAGFVYLVRGRGLVHAKSIEVGEGQHGAEREYSLPGGLDWRDVIAFRKVSVNGDNKFFDGDLYINTEFEKNFPEQLQEVLKVMANANEQLSPASSNQSGFCPVL</sequence>
<dbReference type="Proteomes" id="UP001139721">
    <property type="component" value="Unassembled WGS sequence"/>
</dbReference>
<gene>
    <name evidence="2" type="ORF">LOX96_15020</name>
</gene>
<feature type="coiled-coil region" evidence="1">
    <location>
        <begin position="494"/>
        <end position="521"/>
    </location>
</feature>
<reference evidence="2" key="1">
    <citation type="submission" date="2021-11" db="EMBL/GenBank/DDBJ databases">
        <title>Legionella maioricencis sp. nov., a new species isolated from hot water samples in Mallorca.</title>
        <authorList>
            <person name="Crespi S."/>
            <person name="Drasar V."/>
            <person name="Salva-Serra F."/>
            <person name="Jaen-Luchoro D."/>
            <person name="Pineiro-Iglesias B."/>
            <person name="Aliaga F."/>
            <person name="Fernandez-Juarez V."/>
            <person name="Coll G."/>
            <person name="Moore E.R.B."/>
            <person name="Bennasar-Figueras A."/>
        </authorList>
    </citation>
    <scope>NUCLEOTIDE SEQUENCE</scope>
    <source>
        <strain evidence="2">HCPI-6</strain>
    </source>
</reference>
<dbReference type="SUPFAM" id="SSF56399">
    <property type="entry name" value="ADP-ribosylation"/>
    <property type="match status" value="1"/>
</dbReference>